<gene>
    <name evidence="2" type="ORF">E2C01_020905</name>
</gene>
<keyword evidence="3" id="KW-1185">Reference proteome</keyword>
<comment type="caution">
    <text evidence="2">The sequence shown here is derived from an EMBL/GenBank/DDBJ whole genome shotgun (WGS) entry which is preliminary data.</text>
</comment>
<sequence length="167" mass="18925">MDEQCSVPPLPAEQDVATCCTSDSSNGQRQYGYQRQRQQQQRQPPYRLQQDAFYDQRDTPKKDHCSYILHKVQMQHTPHLVSLSPLEDQERTTVVSDLLQRSLQPARQGVRGHAFTCATAALWNLFLISVDMDIIRMAAEYIKCVCYTGIPASRHVLPVTAVSCTTA</sequence>
<organism evidence="2 3">
    <name type="scientific">Portunus trituberculatus</name>
    <name type="common">Swimming crab</name>
    <name type="synonym">Neptunus trituberculatus</name>
    <dbReference type="NCBI Taxonomy" id="210409"/>
    <lineage>
        <taxon>Eukaryota</taxon>
        <taxon>Metazoa</taxon>
        <taxon>Ecdysozoa</taxon>
        <taxon>Arthropoda</taxon>
        <taxon>Crustacea</taxon>
        <taxon>Multicrustacea</taxon>
        <taxon>Malacostraca</taxon>
        <taxon>Eumalacostraca</taxon>
        <taxon>Eucarida</taxon>
        <taxon>Decapoda</taxon>
        <taxon>Pleocyemata</taxon>
        <taxon>Brachyura</taxon>
        <taxon>Eubrachyura</taxon>
        <taxon>Portunoidea</taxon>
        <taxon>Portunidae</taxon>
        <taxon>Portuninae</taxon>
        <taxon>Portunus</taxon>
    </lineage>
</organism>
<evidence type="ECO:0000313" key="3">
    <source>
        <dbReference type="Proteomes" id="UP000324222"/>
    </source>
</evidence>
<accession>A0A5B7E3J6</accession>
<feature type="compositionally biased region" description="Low complexity" evidence="1">
    <location>
        <begin position="27"/>
        <end position="47"/>
    </location>
</feature>
<dbReference type="AlphaFoldDB" id="A0A5B7E3J6"/>
<dbReference type="EMBL" id="VSRR010001794">
    <property type="protein sequence ID" value="MPC27726.1"/>
    <property type="molecule type" value="Genomic_DNA"/>
</dbReference>
<evidence type="ECO:0000256" key="1">
    <source>
        <dbReference type="SAM" id="MobiDB-lite"/>
    </source>
</evidence>
<feature type="region of interest" description="Disordered" evidence="1">
    <location>
        <begin position="1"/>
        <end position="47"/>
    </location>
</feature>
<reference evidence="2 3" key="1">
    <citation type="submission" date="2019-05" db="EMBL/GenBank/DDBJ databases">
        <title>Another draft genome of Portunus trituberculatus and its Hox gene families provides insights of decapod evolution.</title>
        <authorList>
            <person name="Jeong J.-H."/>
            <person name="Song I."/>
            <person name="Kim S."/>
            <person name="Choi T."/>
            <person name="Kim D."/>
            <person name="Ryu S."/>
            <person name="Kim W."/>
        </authorList>
    </citation>
    <scope>NUCLEOTIDE SEQUENCE [LARGE SCALE GENOMIC DNA]</scope>
    <source>
        <tissue evidence="2">Muscle</tissue>
    </source>
</reference>
<protein>
    <submittedName>
        <fullName evidence="2">Uncharacterized protein</fullName>
    </submittedName>
</protein>
<proteinExistence type="predicted"/>
<name>A0A5B7E3J6_PORTR</name>
<evidence type="ECO:0000313" key="2">
    <source>
        <dbReference type="EMBL" id="MPC27726.1"/>
    </source>
</evidence>
<dbReference type="Proteomes" id="UP000324222">
    <property type="component" value="Unassembled WGS sequence"/>
</dbReference>